<dbReference type="PANTHER" id="PTHR41534">
    <property type="entry name" value="BLR3401 PROTEIN"/>
    <property type="match status" value="1"/>
</dbReference>
<organism evidence="3 4">
    <name type="scientific">Cupriavidus basilensis</name>
    <dbReference type="NCBI Taxonomy" id="68895"/>
    <lineage>
        <taxon>Bacteria</taxon>
        <taxon>Pseudomonadati</taxon>
        <taxon>Pseudomonadota</taxon>
        <taxon>Betaproteobacteria</taxon>
        <taxon>Burkholderiales</taxon>
        <taxon>Burkholderiaceae</taxon>
        <taxon>Cupriavidus</taxon>
    </lineage>
</organism>
<dbReference type="NCBIfam" id="NF007479">
    <property type="entry name" value="PRK10069.1"/>
    <property type="match status" value="1"/>
</dbReference>
<reference evidence="3 4" key="1">
    <citation type="submission" date="2020-10" db="EMBL/GenBank/DDBJ databases">
        <title>Complete genome sequence of Cupriavidus basilensis CCUG 49340T.</title>
        <authorList>
            <person name="Salva-Serra F."/>
            <person name="Donoso R.A."/>
            <person name="Cho K.H."/>
            <person name="Yoo J.A."/>
            <person name="Lee K."/>
            <person name="Yoon S.-H."/>
            <person name="Perez-Pantoja D."/>
            <person name="Moore E.R.B."/>
        </authorList>
    </citation>
    <scope>NUCLEOTIDE SEQUENCE [LARGE SCALE GENOMIC DNA]</scope>
    <source>
        <strain evidence="4">CCUG 49340</strain>
    </source>
</reference>
<sequence length="186" mass="21095">MSEVKDEVAPATLSARVPIGSPVYNAVLEFLYEEAAMLDEIRLEDWVATLAEDLVYAAPLRQTRPLAQQAATVIRTMQHYHDDYRSIMGRIMRLTATKSAWAEDPPSRTRRLVTNVTVRTGDNPGEFAVRSNLLITRSRFNFDEFDLISGERRDVLRRSGDTFKLARREILLDQAVLGTPNLAIFL</sequence>
<dbReference type="Pfam" id="PF00866">
    <property type="entry name" value="Ring_hydroxyl_B"/>
    <property type="match status" value="1"/>
</dbReference>
<dbReference type="Proteomes" id="UP000397656">
    <property type="component" value="Chromosome 1"/>
</dbReference>
<name>A0A643G3Z2_9BURK</name>
<gene>
    <name evidence="3" type="ORF">F7R26_010015</name>
</gene>
<dbReference type="EC" id="1.14.12.19" evidence="3"/>
<dbReference type="GeneID" id="98401238"/>
<dbReference type="RefSeq" id="WP_150983440.1">
    <property type="nucleotide sequence ID" value="NZ_CP062803.1"/>
</dbReference>
<dbReference type="GO" id="GO:0008695">
    <property type="term" value="F:3-phenylpropionate dioxygenase activity"/>
    <property type="evidence" value="ECO:0007669"/>
    <property type="project" value="UniProtKB-EC"/>
</dbReference>
<keyword evidence="3" id="KW-0223">Dioxygenase</keyword>
<dbReference type="PANTHER" id="PTHR41534:SF2">
    <property type="entry name" value="3-PHENYLPROPIONATE_CINNAMIC ACID DIOXYGENASE SUBUNIT BETA"/>
    <property type="match status" value="1"/>
</dbReference>
<accession>A0A643G3Z2</accession>
<evidence type="ECO:0000313" key="4">
    <source>
        <dbReference type="Proteomes" id="UP000397656"/>
    </source>
</evidence>
<dbReference type="InterPro" id="IPR032710">
    <property type="entry name" value="NTF2-like_dom_sf"/>
</dbReference>
<proteinExistence type="inferred from homology"/>
<dbReference type="InterPro" id="IPR000391">
    <property type="entry name" value="Rng_hydr_dOase-bsu"/>
</dbReference>
<keyword evidence="2 3" id="KW-0560">Oxidoreductase</keyword>
<comment type="similarity">
    <text evidence="1">Belongs to the bacterial ring-hydroxylating dioxygenase beta subunit family.</text>
</comment>
<dbReference type="CDD" id="cd00667">
    <property type="entry name" value="ring_hydroxylating_dioxygenases_beta"/>
    <property type="match status" value="1"/>
</dbReference>
<protein>
    <submittedName>
        <fullName evidence="3">3-phenylpropionate/cinnamic acid dioxygenase subunit beta</fullName>
        <ecNumber evidence="3">1.14.12.19</ecNumber>
    </submittedName>
</protein>
<evidence type="ECO:0000256" key="2">
    <source>
        <dbReference type="ARBA" id="ARBA00023002"/>
    </source>
</evidence>
<dbReference type="AlphaFoldDB" id="A0A643G3Z2"/>
<dbReference type="EMBL" id="CP062803">
    <property type="protein sequence ID" value="QOT78308.1"/>
    <property type="molecule type" value="Genomic_DNA"/>
</dbReference>
<dbReference type="GO" id="GO:0019380">
    <property type="term" value="P:3-phenylpropionate catabolic process"/>
    <property type="evidence" value="ECO:0007669"/>
    <property type="project" value="TreeGrafter"/>
</dbReference>
<dbReference type="Gene3D" id="3.10.450.50">
    <property type="match status" value="1"/>
</dbReference>
<dbReference type="SUPFAM" id="SSF54427">
    <property type="entry name" value="NTF2-like"/>
    <property type="match status" value="1"/>
</dbReference>
<evidence type="ECO:0000256" key="1">
    <source>
        <dbReference type="ARBA" id="ARBA00009570"/>
    </source>
</evidence>
<evidence type="ECO:0000313" key="3">
    <source>
        <dbReference type="EMBL" id="QOT78308.1"/>
    </source>
</evidence>